<gene>
    <name evidence="6" type="ORF">A0G03_16195</name>
</gene>
<keyword evidence="7" id="KW-1185">Reference proteome</keyword>
<dbReference type="RefSeq" id="WP_048258954.1">
    <property type="nucleotide sequence ID" value="NZ_AODU01000006.1"/>
</dbReference>
<evidence type="ECO:0000256" key="1">
    <source>
        <dbReference type="ARBA" id="ARBA00009437"/>
    </source>
</evidence>
<accession>A0ABX4S5S0</accession>
<dbReference type="PRINTS" id="PR00039">
    <property type="entry name" value="HTHLYSR"/>
</dbReference>
<evidence type="ECO:0000259" key="5">
    <source>
        <dbReference type="PROSITE" id="PS50931"/>
    </source>
</evidence>
<dbReference type="Gene3D" id="3.40.190.290">
    <property type="match status" value="1"/>
</dbReference>
<evidence type="ECO:0000256" key="3">
    <source>
        <dbReference type="ARBA" id="ARBA00023125"/>
    </source>
</evidence>
<dbReference type="SUPFAM" id="SSF46785">
    <property type="entry name" value="Winged helix' DNA-binding domain"/>
    <property type="match status" value="1"/>
</dbReference>
<dbReference type="InterPro" id="IPR050950">
    <property type="entry name" value="HTH-type_LysR_regulators"/>
</dbReference>
<dbReference type="InterPro" id="IPR036388">
    <property type="entry name" value="WH-like_DNA-bd_sf"/>
</dbReference>
<evidence type="ECO:0000256" key="4">
    <source>
        <dbReference type="ARBA" id="ARBA00023163"/>
    </source>
</evidence>
<comment type="similarity">
    <text evidence="1">Belongs to the LysR transcriptional regulatory family.</text>
</comment>
<dbReference type="InterPro" id="IPR036390">
    <property type="entry name" value="WH_DNA-bd_sf"/>
</dbReference>
<dbReference type="InterPro" id="IPR005119">
    <property type="entry name" value="LysR_subst-bd"/>
</dbReference>
<reference evidence="6 7" key="1">
    <citation type="submission" date="2016-04" db="EMBL/GenBank/DDBJ databases">
        <title>New species of Pectobacterium.</title>
        <authorList>
            <person name="Waleron M."/>
            <person name="Misztak A.E."/>
            <person name="Waleron K."/>
        </authorList>
    </citation>
    <scope>NUCLEOTIDE SEQUENCE [LARGE SCALE GENOMIC DNA]</scope>
    <source>
        <strain evidence="6 7">IFB5232</strain>
    </source>
</reference>
<evidence type="ECO:0000313" key="7">
    <source>
        <dbReference type="Proteomes" id="UP000234468"/>
    </source>
</evidence>
<evidence type="ECO:0000256" key="2">
    <source>
        <dbReference type="ARBA" id="ARBA00023015"/>
    </source>
</evidence>
<dbReference type="PANTHER" id="PTHR30419">
    <property type="entry name" value="HTH-TYPE TRANSCRIPTIONAL REGULATOR YBHD"/>
    <property type="match status" value="1"/>
</dbReference>
<proteinExistence type="inferred from homology"/>
<dbReference type="Pfam" id="PF03466">
    <property type="entry name" value="LysR_substrate"/>
    <property type="match status" value="1"/>
</dbReference>
<comment type="caution">
    <text evidence="6">The sequence shown here is derived from an EMBL/GenBank/DDBJ whole genome shotgun (WGS) entry which is preliminary data.</text>
</comment>
<dbReference type="Pfam" id="PF00126">
    <property type="entry name" value="HTH_1"/>
    <property type="match status" value="1"/>
</dbReference>
<keyword evidence="3" id="KW-0238">DNA-binding</keyword>
<dbReference type="Proteomes" id="UP000234468">
    <property type="component" value="Unassembled WGS sequence"/>
</dbReference>
<sequence length="302" mass="32682">MATLNLAHLTTFRMVISRGSFSGAAEALGLSQPAVSLQIRQLEQVFQARLIERTSRGIRPTPAGMTLSEHCMKIDAVVSAAIESVSLHSDDITGTVTVGTGATACIHLLPPLLQQLRQTHPLLKVDVRTGNTSDIVRGVEENRIDIGLVTLPAAGKCLSVNPLGTDEFVIIMEKDTLGQSTKPLSPDDLLSLPLIIFEPGSGTRALIDEWFRYAGHVASPVMELGSIEAIKRMVRAGLGYSIVPRMSVRSMGERQGLSVYSMVPFLYRTLGTVMREDRIISRGISEVLKRLSGSFAKDETGT</sequence>
<dbReference type="Gene3D" id="1.10.10.10">
    <property type="entry name" value="Winged helix-like DNA-binding domain superfamily/Winged helix DNA-binding domain"/>
    <property type="match status" value="1"/>
</dbReference>
<name>A0ABX4S5S0_9GAMM</name>
<protein>
    <submittedName>
        <fullName evidence="6">LysR family transcriptional regulator</fullName>
    </submittedName>
</protein>
<keyword evidence="4" id="KW-0804">Transcription</keyword>
<dbReference type="SUPFAM" id="SSF53850">
    <property type="entry name" value="Periplasmic binding protein-like II"/>
    <property type="match status" value="1"/>
</dbReference>
<dbReference type="EMBL" id="LXFV01000018">
    <property type="protein sequence ID" value="PKX85446.1"/>
    <property type="molecule type" value="Genomic_DNA"/>
</dbReference>
<dbReference type="PROSITE" id="PS50931">
    <property type="entry name" value="HTH_LYSR"/>
    <property type="match status" value="1"/>
</dbReference>
<feature type="domain" description="HTH lysR-type" evidence="5">
    <location>
        <begin position="4"/>
        <end position="61"/>
    </location>
</feature>
<dbReference type="CDD" id="cd05466">
    <property type="entry name" value="PBP2_LTTR_substrate"/>
    <property type="match status" value="1"/>
</dbReference>
<organism evidence="6 7">
    <name type="scientific">Pectobacterium peruviense</name>
    <dbReference type="NCBI Taxonomy" id="2066479"/>
    <lineage>
        <taxon>Bacteria</taxon>
        <taxon>Pseudomonadati</taxon>
        <taxon>Pseudomonadota</taxon>
        <taxon>Gammaproteobacteria</taxon>
        <taxon>Enterobacterales</taxon>
        <taxon>Pectobacteriaceae</taxon>
        <taxon>Pectobacterium</taxon>
    </lineage>
</organism>
<keyword evidence="2" id="KW-0805">Transcription regulation</keyword>
<evidence type="ECO:0000313" key="6">
    <source>
        <dbReference type="EMBL" id="PKX85446.1"/>
    </source>
</evidence>
<dbReference type="InterPro" id="IPR000847">
    <property type="entry name" value="LysR_HTH_N"/>
</dbReference>